<dbReference type="Proteomes" id="UP000239151">
    <property type="component" value="Unassembled WGS sequence"/>
</dbReference>
<gene>
    <name evidence="1" type="ORF">CJ670_04320</name>
</gene>
<evidence type="ECO:0000313" key="2">
    <source>
        <dbReference type="Proteomes" id="UP000239151"/>
    </source>
</evidence>
<dbReference type="AlphaFoldDB" id="A0A2S9TGQ3"/>
<comment type="caution">
    <text evidence="1">The sequence shown here is derived from an EMBL/GenBank/DDBJ whole genome shotgun (WGS) entry which is preliminary data.</text>
</comment>
<sequence length="255" mass="31448">MKQNILFYWFKDNEILDYSKFDEVMEFCNNNGFFAKWQRTKLTDKYTGNPLKGCWSIGIFEIDNYLENVEKLKNFGLQFSSKPLVKITKSRNDVQLRERLKNTFIRRLIEIDKELKRENKRKNKRNPKFTIKNDVIKDEDYQELESLYRYKLTSIERFDIEIIAYNYIRRYPYLREHLIIINDNKENKMEKEILEKNKQYLKKLYFGWLEYFDVWNLSDYQEDDLVAFIEDLEKHQGFEDEIKTMKMYLRLAKRD</sequence>
<accession>A0A2S9TGQ3</accession>
<organism evidence="1 2">
    <name type="scientific">Aliarcobacter cryaerophilus</name>
    <dbReference type="NCBI Taxonomy" id="28198"/>
    <lineage>
        <taxon>Bacteria</taxon>
        <taxon>Pseudomonadati</taxon>
        <taxon>Campylobacterota</taxon>
        <taxon>Epsilonproteobacteria</taxon>
        <taxon>Campylobacterales</taxon>
        <taxon>Arcobacteraceae</taxon>
        <taxon>Aliarcobacter</taxon>
    </lineage>
</organism>
<protein>
    <submittedName>
        <fullName evidence="1">Uncharacterized protein</fullName>
    </submittedName>
</protein>
<evidence type="ECO:0000313" key="1">
    <source>
        <dbReference type="EMBL" id="PRM98015.1"/>
    </source>
</evidence>
<proteinExistence type="predicted"/>
<dbReference type="EMBL" id="NXGI01000006">
    <property type="protein sequence ID" value="PRM98015.1"/>
    <property type="molecule type" value="Genomic_DNA"/>
</dbReference>
<name>A0A2S9TGQ3_9BACT</name>
<reference evidence="1 2" key="1">
    <citation type="submission" date="2017-09" db="EMBL/GenBank/DDBJ databases">
        <title>Reassesment of A. cryaerophilus.</title>
        <authorList>
            <person name="Perez-Cataluna A."/>
            <person name="Collado L."/>
            <person name="Salgado O."/>
            <person name="Lefinanco V."/>
            <person name="Figueras M.J."/>
        </authorList>
    </citation>
    <scope>NUCLEOTIDE SEQUENCE [LARGE SCALE GENOMIC DNA]</scope>
    <source>
        <strain evidence="1 2">LMG 9065</strain>
    </source>
</reference>